<gene>
    <name evidence="2" type="ORF">POL58_44415</name>
</gene>
<protein>
    <recommendedName>
        <fullName evidence="4">DUF1449 family protein</fullName>
    </recommendedName>
</protein>
<dbReference type="EMBL" id="JAQNDN010000027">
    <property type="protein sequence ID" value="MDC0674877.1"/>
    <property type="molecule type" value="Genomic_DNA"/>
</dbReference>
<keyword evidence="1" id="KW-1133">Transmembrane helix</keyword>
<accession>A0ABT5BLA5</accession>
<feature type="transmembrane region" description="Helical" evidence="1">
    <location>
        <begin position="152"/>
        <end position="173"/>
    </location>
</feature>
<dbReference type="RefSeq" id="WP_267688397.1">
    <property type="nucleotide sequence ID" value="NZ_JAQNDN010000027.1"/>
</dbReference>
<comment type="caution">
    <text evidence="2">The sequence shown here is derived from an EMBL/GenBank/DDBJ whole genome shotgun (WGS) entry which is preliminary data.</text>
</comment>
<dbReference type="Proteomes" id="UP001217838">
    <property type="component" value="Unassembled WGS sequence"/>
</dbReference>
<proteinExistence type="predicted"/>
<feature type="transmembrane region" description="Helical" evidence="1">
    <location>
        <begin position="118"/>
        <end position="140"/>
    </location>
</feature>
<evidence type="ECO:0008006" key="4">
    <source>
        <dbReference type="Google" id="ProtNLM"/>
    </source>
</evidence>
<keyword evidence="3" id="KW-1185">Reference proteome</keyword>
<organism evidence="2 3">
    <name type="scientific">Nannocystis radixulma</name>
    <dbReference type="NCBI Taxonomy" id="2995305"/>
    <lineage>
        <taxon>Bacteria</taxon>
        <taxon>Pseudomonadati</taxon>
        <taxon>Myxococcota</taxon>
        <taxon>Polyangia</taxon>
        <taxon>Nannocystales</taxon>
        <taxon>Nannocystaceae</taxon>
        <taxon>Nannocystis</taxon>
    </lineage>
</organism>
<evidence type="ECO:0000313" key="3">
    <source>
        <dbReference type="Proteomes" id="UP001217838"/>
    </source>
</evidence>
<reference evidence="2 3" key="1">
    <citation type="submission" date="2022-11" db="EMBL/GenBank/DDBJ databases">
        <title>Minimal conservation of predation-associated metabolite biosynthetic gene clusters underscores biosynthetic potential of Myxococcota including descriptions for ten novel species: Archangium lansinium sp. nov., Myxococcus landrumus sp. nov., Nannocystis bai.</title>
        <authorList>
            <person name="Ahearne A."/>
            <person name="Stevens C."/>
            <person name="Dowd S."/>
        </authorList>
    </citation>
    <scope>NUCLEOTIDE SEQUENCE [LARGE SCALE GENOMIC DNA]</scope>
    <source>
        <strain evidence="2 3">NCELM</strain>
    </source>
</reference>
<keyword evidence="1" id="KW-0812">Transmembrane</keyword>
<sequence>MAPFTPAARWPMDEFIAAIVSFPTVVFTVALFVVVGYWLLALLGGVGSDLLDGAAGKIDGAVDAMAGKVDGAVDAMAGKVDGAVDGATGKLEAVGGKVEGAVGGFSLLAALGFGKAPATVVISMLTLFAWALSTFATLMLHDYGIASAAVHIGIGFGAVVLAGMLSGLIAGALGKAFKRHRPIGRGELVGKLATVTTGRVDERFGQANLQEDGANLIVDVRCATPNALVRHTRVVLVSYDAEAHYYMVEPFETKDSIARP</sequence>
<feature type="transmembrane region" description="Helical" evidence="1">
    <location>
        <begin position="15"/>
        <end position="40"/>
    </location>
</feature>
<keyword evidence="1" id="KW-0472">Membrane</keyword>
<evidence type="ECO:0000256" key="1">
    <source>
        <dbReference type="SAM" id="Phobius"/>
    </source>
</evidence>
<name>A0ABT5BLA5_9BACT</name>
<evidence type="ECO:0000313" key="2">
    <source>
        <dbReference type="EMBL" id="MDC0674877.1"/>
    </source>
</evidence>